<evidence type="ECO:0000313" key="2">
    <source>
        <dbReference type="Proteomes" id="UP001500187"/>
    </source>
</evidence>
<dbReference type="Proteomes" id="UP001500187">
    <property type="component" value="Unassembled WGS sequence"/>
</dbReference>
<name>A0ABP9B0Y2_9MICC</name>
<evidence type="ECO:0008006" key="3">
    <source>
        <dbReference type="Google" id="ProtNLM"/>
    </source>
</evidence>
<sequence length="116" mass="12588">MESAALFYDPDCGMCQRAANLLAHAGLTARVVPGEAETLLDAGVQLERFIRQIPFRTEQGQVAYGALAIGLALRTSRYVPVRAAGVLLTQPLIRPVAERAYRLVADNRSTTCTLKT</sequence>
<dbReference type="EMBL" id="BAABKP010000001">
    <property type="protein sequence ID" value="GAA4787734.1"/>
    <property type="molecule type" value="Genomic_DNA"/>
</dbReference>
<protein>
    <recommendedName>
        <fullName evidence="3">DUF393 domain-containing protein</fullName>
    </recommendedName>
</protein>
<accession>A0ABP9B0Y2</accession>
<comment type="caution">
    <text evidence="1">The sequence shown here is derived from an EMBL/GenBank/DDBJ whole genome shotgun (WGS) entry which is preliminary data.</text>
</comment>
<dbReference type="RefSeq" id="WP_345443520.1">
    <property type="nucleotide sequence ID" value="NZ_BAABKP010000001.1"/>
</dbReference>
<keyword evidence="2" id="KW-1185">Reference proteome</keyword>
<gene>
    <name evidence="1" type="ORF">GCM10023352_01680</name>
</gene>
<dbReference type="Pfam" id="PF04134">
    <property type="entry name" value="DCC1-like"/>
    <property type="match status" value="1"/>
</dbReference>
<organism evidence="1 2">
    <name type="scientific">Rothia endophytica</name>
    <dbReference type="NCBI Taxonomy" id="1324766"/>
    <lineage>
        <taxon>Bacteria</taxon>
        <taxon>Bacillati</taxon>
        <taxon>Actinomycetota</taxon>
        <taxon>Actinomycetes</taxon>
        <taxon>Micrococcales</taxon>
        <taxon>Micrococcaceae</taxon>
        <taxon>Rothia</taxon>
    </lineage>
</organism>
<proteinExistence type="predicted"/>
<dbReference type="InterPro" id="IPR007263">
    <property type="entry name" value="DCC1-like"/>
</dbReference>
<evidence type="ECO:0000313" key="1">
    <source>
        <dbReference type="EMBL" id="GAA4787734.1"/>
    </source>
</evidence>
<reference evidence="2" key="1">
    <citation type="journal article" date="2019" name="Int. J. Syst. Evol. Microbiol.">
        <title>The Global Catalogue of Microorganisms (GCM) 10K type strain sequencing project: providing services to taxonomists for standard genome sequencing and annotation.</title>
        <authorList>
            <consortium name="The Broad Institute Genomics Platform"/>
            <consortium name="The Broad Institute Genome Sequencing Center for Infectious Disease"/>
            <person name="Wu L."/>
            <person name="Ma J."/>
        </authorList>
    </citation>
    <scope>NUCLEOTIDE SEQUENCE [LARGE SCALE GENOMIC DNA]</scope>
    <source>
        <strain evidence="2">JCM 18541</strain>
    </source>
</reference>